<comment type="caution">
    <text evidence="1">The sequence shown here is derived from an EMBL/GenBank/DDBJ whole genome shotgun (WGS) entry which is preliminary data.</text>
</comment>
<dbReference type="Proteomes" id="UP000467840">
    <property type="component" value="Chromosome 11"/>
</dbReference>
<evidence type="ECO:0000313" key="2">
    <source>
        <dbReference type="Proteomes" id="UP000467840"/>
    </source>
</evidence>
<organism evidence="1 2">
    <name type="scientific">Hevea brasiliensis</name>
    <name type="common">Para rubber tree</name>
    <name type="synonym">Siphonia brasiliensis</name>
    <dbReference type="NCBI Taxonomy" id="3981"/>
    <lineage>
        <taxon>Eukaryota</taxon>
        <taxon>Viridiplantae</taxon>
        <taxon>Streptophyta</taxon>
        <taxon>Embryophyta</taxon>
        <taxon>Tracheophyta</taxon>
        <taxon>Spermatophyta</taxon>
        <taxon>Magnoliopsida</taxon>
        <taxon>eudicotyledons</taxon>
        <taxon>Gunneridae</taxon>
        <taxon>Pentapetalae</taxon>
        <taxon>rosids</taxon>
        <taxon>fabids</taxon>
        <taxon>Malpighiales</taxon>
        <taxon>Euphorbiaceae</taxon>
        <taxon>Crotonoideae</taxon>
        <taxon>Micrandreae</taxon>
        <taxon>Hevea</taxon>
    </lineage>
</organism>
<keyword evidence="2" id="KW-1185">Reference proteome</keyword>
<evidence type="ECO:0008006" key="3">
    <source>
        <dbReference type="Google" id="ProtNLM"/>
    </source>
</evidence>
<accession>A0A6A6NBY7</accession>
<proteinExistence type="predicted"/>
<dbReference type="EMBL" id="JAAGAX010000002">
    <property type="protein sequence ID" value="KAF2322136.1"/>
    <property type="molecule type" value="Genomic_DNA"/>
</dbReference>
<name>A0A6A6NBY7_HEVBR</name>
<reference evidence="1 2" key="1">
    <citation type="journal article" date="2020" name="Mol. Plant">
        <title>The Chromosome-Based Rubber Tree Genome Provides New Insights into Spurge Genome Evolution and Rubber Biosynthesis.</title>
        <authorList>
            <person name="Liu J."/>
            <person name="Shi C."/>
            <person name="Shi C.C."/>
            <person name="Li W."/>
            <person name="Zhang Q.J."/>
            <person name="Zhang Y."/>
            <person name="Li K."/>
            <person name="Lu H.F."/>
            <person name="Shi C."/>
            <person name="Zhu S.T."/>
            <person name="Xiao Z.Y."/>
            <person name="Nan H."/>
            <person name="Yue Y."/>
            <person name="Zhu X.G."/>
            <person name="Wu Y."/>
            <person name="Hong X.N."/>
            <person name="Fan G.Y."/>
            <person name="Tong Y."/>
            <person name="Zhang D."/>
            <person name="Mao C.L."/>
            <person name="Liu Y.L."/>
            <person name="Hao S.J."/>
            <person name="Liu W.Q."/>
            <person name="Lv M.Q."/>
            <person name="Zhang H.B."/>
            <person name="Liu Y."/>
            <person name="Hu-Tang G.R."/>
            <person name="Wang J.P."/>
            <person name="Wang J.H."/>
            <person name="Sun Y.H."/>
            <person name="Ni S.B."/>
            <person name="Chen W.B."/>
            <person name="Zhang X.C."/>
            <person name="Jiao Y.N."/>
            <person name="Eichler E.E."/>
            <person name="Li G.H."/>
            <person name="Liu X."/>
            <person name="Gao L.Z."/>
        </authorList>
    </citation>
    <scope>NUCLEOTIDE SEQUENCE [LARGE SCALE GENOMIC DNA]</scope>
    <source>
        <strain evidence="2">cv. GT1</strain>
        <tissue evidence="1">Leaf</tissue>
    </source>
</reference>
<gene>
    <name evidence="1" type="ORF">GH714_007383</name>
</gene>
<protein>
    <recommendedName>
        <fullName evidence="3">Integrase zinc-binding domain-containing protein</fullName>
    </recommendedName>
</protein>
<sequence>MVSLILGHGGRNSPSRFEKGTYYFGVGIGAEARNEIDGTQGLQLLAEGCLLLSTGRDFGKDVRNYIRHCPACQKNKYETIAIHGALQPLPLLQGLFTDITMDFI</sequence>
<evidence type="ECO:0000313" key="1">
    <source>
        <dbReference type="EMBL" id="KAF2322136.1"/>
    </source>
</evidence>
<dbReference type="AlphaFoldDB" id="A0A6A6NBY7"/>